<evidence type="ECO:0000256" key="1">
    <source>
        <dbReference type="SAM" id="Phobius"/>
    </source>
</evidence>
<sequence length="47" mass="5865">MYSYLFIDCWSYPTARFQYRNFSFIVLFVRVLSCFIADCLFWKIFDK</sequence>
<dbReference type="EMBL" id="BK015041">
    <property type="protein sequence ID" value="DAD88451.1"/>
    <property type="molecule type" value="Genomic_DNA"/>
</dbReference>
<proteinExistence type="predicted"/>
<feature type="transmembrane region" description="Helical" evidence="1">
    <location>
        <begin position="22"/>
        <end position="45"/>
    </location>
</feature>
<reference evidence="2" key="1">
    <citation type="journal article" date="2021" name="Proc. Natl. Acad. Sci. U.S.A.">
        <title>A Catalog of Tens of Thousands of Viruses from Human Metagenomes Reveals Hidden Associations with Chronic Diseases.</title>
        <authorList>
            <person name="Tisza M.J."/>
            <person name="Buck C.B."/>
        </authorList>
    </citation>
    <scope>NUCLEOTIDE SEQUENCE</scope>
    <source>
        <strain evidence="2">Cttxo15</strain>
    </source>
</reference>
<protein>
    <submittedName>
        <fullName evidence="2">Uncharacterized protein</fullName>
    </submittedName>
</protein>
<keyword evidence="1" id="KW-0812">Transmembrane</keyword>
<keyword evidence="1" id="KW-1133">Transmembrane helix</keyword>
<keyword evidence="1" id="KW-0472">Membrane</keyword>
<name>A0A8S5N2T0_9CAUD</name>
<evidence type="ECO:0000313" key="2">
    <source>
        <dbReference type="EMBL" id="DAD88451.1"/>
    </source>
</evidence>
<accession>A0A8S5N2T0</accession>
<organism evidence="2">
    <name type="scientific">Podoviridae sp. cttxo15</name>
    <dbReference type="NCBI Taxonomy" id="2826584"/>
    <lineage>
        <taxon>Viruses</taxon>
        <taxon>Duplodnaviria</taxon>
        <taxon>Heunggongvirae</taxon>
        <taxon>Uroviricota</taxon>
        <taxon>Caudoviricetes</taxon>
    </lineage>
</organism>